<gene>
    <name evidence="7" type="ORF">LDBPK_364350</name>
    <name evidence="6" type="ORF">LdCL_360050600</name>
</gene>
<evidence type="ECO:0000256" key="3">
    <source>
        <dbReference type="ARBA" id="ARBA00022833"/>
    </source>
</evidence>
<evidence type="ECO:0000313" key="7">
    <source>
        <dbReference type="EMBL" id="CBZ38872.1"/>
    </source>
</evidence>
<keyword evidence="2 4" id="KW-0863">Zinc-finger</keyword>
<dbReference type="EMBL" id="FR799623">
    <property type="protein sequence ID" value="CBZ38872.1"/>
    <property type="molecule type" value="Genomic_DNA"/>
</dbReference>
<protein>
    <submittedName>
        <fullName evidence="6">DNA-directed RNA polymerase I subunit, putative</fullName>
    </submittedName>
    <submittedName>
        <fullName evidence="7">Transcription factor S-II-like protein</fullName>
    </submittedName>
</protein>
<dbReference type="AlphaFoldDB" id="E9BUE3"/>
<dbReference type="KEGG" id="ldo:LDBPK_364350"/>
<evidence type="ECO:0000313" key="6">
    <source>
        <dbReference type="EMBL" id="AYU83791.1"/>
    </source>
</evidence>
<evidence type="ECO:0000256" key="1">
    <source>
        <dbReference type="ARBA" id="ARBA00022723"/>
    </source>
</evidence>
<evidence type="ECO:0000256" key="2">
    <source>
        <dbReference type="ARBA" id="ARBA00022771"/>
    </source>
</evidence>
<keyword evidence="6" id="KW-0804">Transcription</keyword>
<dbReference type="Proteomes" id="UP000274082">
    <property type="component" value="Chromosome 36"/>
</dbReference>
<accession>A0A3Q8IHM6</accession>
<dbReference type="RefSeq" id="XP_003865549.1">
    <property type="nucleotide sequence ID" value="XM_003865501.1"/>
</dbReference>
<dbReference type="EMBL" id="CP029535">
    <property type="protein sequence ID" value="AYU83791.1"/>
    <property type="molecule type" value="Genomic_DNA"/>
</dbReference>
<dbReference type="OMA" id="TIFFQCT"/>
<feature type="domain" description="TFIIS-type" evidence="5">
    <location>
        <begin position="210"/>
        <end position="251"/>
    </location>
</feature>
<organism evidence="7 8">
    <name type="scientific">Leishmania donovani</name>
    <dbReference type="NCBI Taxonomy" id="5661"/>
    <lineage>
        <taxon>Eukaryota</taxon>
        <taxon>Discoba</taxon>
        <taxon>Euglenozoa</taxon>
        <taxon>Kinetoplastea</taxon>
        <taxon>Metakinetoplastina</taxon>
        <taxon>Trypanosomatida</taxon>
        <taxon>Trypanosomatidae</taxon>
        <taxon>Leishmaniinae</taxon>
        <taxon>Leishmania</taxon>
    </lineage>
</organism>
<dbReference type="GO" id="GO:0006351">
    <property type="term" value="P:DNA-templated transcription"/>
    <property type="evidence" value="ECO:0007669"/>
    <property type="project" value="InterPro"/>
</dbReference>
<dbReference type="GO" id="GO:0003676">
    <property type="term" value="F:nucleic acid binding"/>
    <property type="evidence" value="ECO:0007669"/>
    <property type="project" value="InterPro"/>
</dbReference>
<dbReference type="PhylomeDB" id="E9BUE3"/>
<dbReference type="GeneID" id="13388435"/>
<evidence type="ECO:0000313" key="9">
    <source>
        <dbReference type="Proteomes" id="UP000274082"/>
    </source>
</evidence>
<dbReference type="PROSITE" id="PS51133">
    <property type="entry name" value="ZF_TFIIS_2"/>
    <property type="match status" value="1"/>
</dbReference>
<dbReference type="InterPro" id="IPR001222">
    <property type="entry name" value="Znf_TFIIS"/>
</dbReference>
<dbReference type="SMART" id="SM00440">
    <property type="entry name" value="ZnF_C2C2"/>
    <property type="match status" value="1"/>
</dbReference>
<dbReference type="GO" id="GO:0000428">
    <property type="term" value="C:DNA-directed RNA polymerase complex"/>
    <property type="evidence" value="ECO:0007669"/>
    <property type="project" value="UniProtKB-KW"/>
</dbReference>
<reference evidence="7 8" key="1">
    <citation type="journal article" date="2011" name="Genome Res.">
        <title>Whole genome sequencing of multiple Leishmania donovani clinical isolates provides insights into population structure and mechanisms of drug resistance.</title>
        <authorList>
            <person name="Downing T."/>
            <person name="Imamura H."/>
            <person name="Decuypere S."/>
            <person name="Clark T.G."/>
            <person name="Coombs G.H."/>
            <person name="Cotton J.A."/>
            <person name="Hilley J.D."/>
            <person name="de Doncker S."/>
            <person name="Maes I."/>
            <person name="Mottram J.C."/>
            <person name="Quail M.A."/>
            <person name="Rijal S."/>
            <person name="Sanders M."/>
            <person name="Schonian G."/>
            <person name="Stark O."/>
            <person name="Sundar S."/>
            <person name="Vanaerschot M."/>
            <person name="Hertz-Fowler C."/>
            <person name="Dujardin J.C."/>
            <person name="Berriman M."/>
        </authorList>
    </citation>
    <scope>NUCLEOTIDE SEQUENCE [LARGE SCALE GENOMIC DNA]</scope>
    <source>
        <strain evidence="7 8">BPK282A1</strain>
    </source>
</reference>
<reference evidence="7" key="2">
    <citation type="submission" date="2011-01" db="EMBL/GenBank/DDBJ databases">
        <authorList>
            <person name="Zhao B.P."/>
            <person name="Ren Z.A."/>
            <person name="Li C.D."/>
        </authorList>
    </citation>
    <scope>NUCLEOTIDE SEQUENCE</scope>
    <source>
        <strain evidence="7">BPK282A1</strain>
    </source>
</reference>
<name>E9BUE3_LEIDO</name>
<reference evidence="6 9" key="4">
    <citation type="journal article" date="2018" name="Sci. Rep.">
        <title>A complete Leishmania donovani reference genome identifies novel genetic variations associated with virulence.</title>
        <authorList>
            <person name="Lypaczewski P."/>
            <person name="Hoshizaki J."/>
            <person name="Zhang W.-W."/>
            <person name="McCall L.-I."/>
            <person name="Torcivia-Rodriguez J."/>
            <person name="Simonyan V."/>
            <person name="Kaur A."/>
            <person name="Dewar K."/>
            <person name="Matlashewski G."/>
        </authorList>
    </citation>
    <scope>NUCLEOTIDE SEQUENCE [LARGE SCALE GENOMIC DNA]</scope>
    <source>
        <strain evidence="6 9">LdCL</strain>
    </source>
</reference>
<keyword evidence="9" id="KW-1185">Reference proteome</keyword>
<dbReference type="SUPFAM" id="SSF57783">
    <property type="entry name" value="Zinc beta-ribbon"/>
    <property type="match status" value="1"/>
</dbReference>
<dbReference type="VEuPathDB" id="TriTrypDB:LdBPK_364350.1"/>
<dbReference type="OrthoDB" id="10056816at2759"/>
<evidence type="ECO:0000313" key="8">
    <source>
        <dbReference type="Proteomes" id="UP000008980"/>
    </source>
</evidence>
<dbReference type="VEuPathDB" id="TriTrypDB:LdCL_360050600"/>
<evidence type="ECO:0000256" key="4">
    <source>
        <dbReference type="PROSITE-ProRule" id="PRU00472"/>
    </source>
</evidence>
<sequence length="254" mass="27615">MIDQFFVGLTPSPPARCHFAWPPLPSFSPSFTLCLPVAVRYLVCRRIEARLLNKAAAVITRATNTMSASSEAAKLQTPPQQRQVHYISDNVYSLGTLSCAVCGQTFPIHTNACQRSTCGWCGTLHEPGTHSALQKHHRAMRRTSDGVKTSSKMCSLDTSAALFFTEKEVTAAVEYIRQTLGGTSPFGAAPGAVGGAKSAGITEVDNRIIEEAFCETCGVHRPCKTFARQTRSADEGQTIFFQCTKCSSEWQQNS</sequence>
<reference evidence="8" key="3">
    <citation type="submission" date="2011-02" db="EMBL/GenBank/DDBJ databases">
        <title>Whole genome sequencing of Leishmania donovani clinical lines reveals dynamic variation related to drug resistance.</title>
        <authorList>
            <person name="Downing T."/>
            <person name="Imamura H."/>
            <person name="Sanders M."/>
            <person name="Decuypere S."/>
            <person name="Hertz-Fowler C."/>
            <person name="Clark T.G."/>
            <person name="Rijal S."/>
            <person name="Sundar S."/>
            <person name="Quail M.A."/>
            <person name="De Doncker S."/>
            <person name="Maes I."/>
            <person name="Vanaerschot M."/>
            <person name="Stark O."/>
            <person name="Schonian G."/>
            <person name="Dujardin J.C."/>
            <person name="Berriman M."/>
        </authorList>
    </citation>
    <scope>NUCLEOTIDE SEQUENCE [LARGE SCALE GENOMIC DNA]</scope>
    <source>
        <strain evidence="8">BPK282A1</strain>
    </source>
</reference>
<keyword evidence="6" id="KW-0240">DNA-directed RNA polymerase</keyword>
<dbReference type="VEuPathDB" id="TriTrypDB:LDHU3_36.5890"/>
<keyword evidence="1" id="KW-0479">Metal-binding</keyword>
<dbReference type="GO" id="GO:0008270">
    <property type="term" value="F:zinc ion binding"/>
    <property type="evidence" value="ECO:0007669"/>
    <property type="project" value="UniProtKB-KW"/>
</dbReference>
<dbReference type="Proteomes" id="UP000008980">
    <property type="component" value="Chromosome 36"/>
</dbReference>
<dbReference type="Pfam" id="PF01096">
    <property type="entry name" value="Zn_ribbon_TFIIS"/>
    <property type="match status" value="1"/>
</dbReference>
<proteinExistence type="predicted"/>
<evidence type="ECO:0000259" key="5">
    <source>
        <dbReference type="PROSITE" id="PS51133"/>
    </source>
</evidence>
<dbReference type="Gene3D" id="2.20.25.10">
    <property type="match status" value="1"/>
</dbReference>
<keyword evidence="3" id="KW-0862">Zinc</keyword>
<accession>E9BUE3</accession>